<dbReference type="PANTHER" id="PTHR47683">
    <property type="entry name" value="PSEUDOURIDINE SYNTHASE FAMILY PROTEIN-RELATED"/>
    <property type="match status" value="1"/>
</dbReference>
<gene>
    <name evidence="5" type="primary">rluB_2</name>
    <name evidence="5" type="ORF">NCTC10172_00582</name>
</gene>
<dbReference type="GO" id="GO:0160139">
    <property type="term" value="F:23S rRNA pseudouridine(2605) synthase activity"/>
    <property type="evidence" value="ECO:0007669"/>
    <property type="project" value="UniProtKB-EC"/>
</dbReference>
<evidence type="ECO:0000256" key="2">
    <source>
        <dbReference type="ARBA" id="ARBA00023235"/>
    </source>
</evidence>
<organism evidence="5 6">
    <name type="scientific">Acholeplasma hippikon</name>
    <dbReference type="NCBI Taxonomy" id="264636"/>
    <lineage>
        <taxon>Bacteria</taxon>
        <taxon>Bacillati</taxon>
        <taxon>Mycoplasmatota</taxon>
        <taxon>Mollicutes</taxon>
        <taxon>Acholeplasmatales</taxon>
        <taxon>Acholeplasmataceae</taxon>
        <taxon>Acholeplasma</taxon>
    </lineage>
</organism>
<dbReference type="SMART" id="SM00363">
    <property type="entry name" value="S4"/>
    <property type="match status" value="1"/>
</dbReference>
<sequence>MERLSKLIAQSGVSSRRKAEELILAGKVKVNGEVITQLGTKANQSDLIEVDGKVINKERLVYFLINKPTGYLSTNQDEHKRRNFLDLMLPEDKQFRLFPVAKLEYDTAGALLVTNDGELTRKLTRRVSGIEKEYMVRVSGIMIKEKIRQMRNGISVEGKIIQPREVQLMELDKKNQSTLVRIVIGDETNKEIRALFKTLEHPVKNLTRTRYDFLTLEGVERGGYRPLRAHEVKRLYREISWLNHA</sequence>
<dbReference type="SUPFAM" id="SSF55174">
    <property type="entry name" value="Alpha-L RNA-binding motif"/>
    <property type="match status" value="1"/>
</dbReference>
<dbReference type="CDD" id="cd00165">
    <property type="entry name" value="S4"/>
    <property type="match status" value="1"/>
</dbReference>
<dbReference type="Gene3D" id="3.10.290.10">
    <property type="entry name" value="RNA-binding S4 domain"/>
    <property type="match status" value="1"/>
</dbReference>
<protein>
    <submittedName>
        <fullName evidence="5">Ribosomal large subunit pseudouridine synthase B</fullName>
        <ecNumber evidence="5">5.4.99.-</ecNumber>
        <ecNumber evidence="5">5.4.99.22</ecNumber>
    </submittedName>
</protein>
<dbReference type="PROSITE" id="PS50889">
    <property type="entry name" value="S4"/>
    <property type="match status" value="1"/>
</dbReference>
<dbReference type="InterPro" id="IPR006145">
    <property type="entry name" value="PsdUridine_synth_RsuA/RluA"/>
</dbReference>
<keyword evidence="6" id="KW-1185">Reference proteome</keyword>
<dbReference type="SUPFAM" id="SSF55120">
    <property type="entry name" value="Pseudouridine synthase"/>
    <property type="match status" value="1"/>
</dbReference>
<dbReference type="InterPro" id="IPR042092">
    <property type="entry name" value="PsdUridine_s_RsuA/RluB/E/F_cat"/>
</dbReference>
<dbReference type="InterPro" id="IPR050343">
    <property type="entry name" value="RsuA_PseudoU_synthase"/>
</dbReference>
<dbReference type="Gene3D" id="3.30.70.1560">
    <property type="entry name" value="Alpha-L RNA-binding motif"/>
    <property type="match status" value="1"/>
</dbReference>
<dbReference type="KEGG" id="ahk:NCTC10172_00582"/>
<dbReference type="EMBL" id="LR215050">
    <property type="protein sequence ID" value="VEU82565.1"/>
    <property type="molecule type" value="Genomic_DNA"/>
</dbReference>
<dbReference type="GO" id="GO:0003723">
    <property type="term" value="F:RNA binding"/>
    <property type="evidence" value="ECO:0007669"/>
    <property type="project" value="UniProtKB-KW"/>
</dbReference>
<dbReference type="InterPro" id="IPR002942">
    <property type="entry name" value="S4_RNA-bd"/>
</dbReference>
<proteinExistence type="inferred from homology"/>
<dbReference type="Pfam" id="PF01479">
    <property type="entry name" value="S4"/>
    <property type="match status" value="1"/>
</dbReference>
<evidence type="ECO:0000313" key="6">
    <source>
        <dbReference type="Proteomes" id="UP000290909"/>
    </source>
</evidence>
<dbReference type="NCBIfam" id="TIGR00093">
    <property type="entry name" value="pseudouridine synthase"/>
    <property type="match status" value="1"/>
</dbReference>
<dbReference type="PANTHER" id="PTHR47683:SF2">
    <property type="entry name" value="RNA-BINDING S4 DOMAIN-CONTAINING PROTEIN"/>
    <property type="match status" value="1"/>
</dbReference>
<keyword evidence="3" id="KW-0694">RNA-binding</keyword>
<comment type="similarity">
    <text evidence="1">Belongs to the pseudouridine synthase RsuA family.</text>
</comment>
<dbReference type="EC" id="5.4.99.22" evidence="5"/>
<dbReference type="STRING" id="1408416.GCA_000702765_00902"/>
<keyword evidence="2 5" id="KW-0413">Isomerase</keyword>
<dbReference type="Proteomes" id="UP000290909">
    <property type="component" value="Chromosome"/>
</dbReference>
<dbReference type="AlphaFoldDB" id="A0A449BJC5"/>
<reference evidence="5 6" key="1">
    <citation type="submission" date="2019-01" db="EMBL/GenBank/DDBJ databases">
        <authorList>
            <consortium name="Pathogen Informatics"/>
        </authorList>
    </citation>
    <scope>NUCLEOTIDE SEQUENCE [LARGE SCALE GENOMIC DNA]</scope>
    <source>
        <strain evidence="5 6">NCTC10172</strain>
    </source>
</reference>
<dbReference type="InterPro" id="IPR020103">
    <property type="entry name" value="PsdUridine_synth_cat_dom_sf"/>
</dbReference>
<dbReference type="EC" id="5.4.99.-" evidence="5"/>
<evidence type="ECO:0000256" key="3">
    <source>
        <dbReference type="PROSITE-ProRule" id="PRU00182"/>
    </source>
</evidence>
<name>A0A449BJC5_9MOLU</name>
<dbReference type="FunFam" id="3.10.290.10:FF:000003">
    <property type="entry name" value="Pseudouridine synthase"/>
    <property type="match status" value="1"/>
</dbReference>
<accession>A0A449BJC5</accession>
<dbReference type="InterPro" id="IPR020094">
    <property type="entry name" value="TruA/RsuA/RluB/E/F_N"/>
</dbReference>
<evidence type="ECO:0000259" key="4">
    <source>
        <dbReference type="SMART" id="SM00363"/>
    </source>
</evidence>
<dbReference type="InterPro" id="IPR000748">
    <property type="entry name" value="PsdUridine_synth_RsuA/RluB/E/F"/>
</dbReference>
<dbReference type="GO" id="GO:0000455">
    <property type="term" value="P:enzyme-directed rRNA pseudouridine synthesis"/>
    <property type="evidence" value="ECO:0007669"/>
    <property type="project" value="UniProtKB-ARBA"/>
</dbReference>
<evidence type="ECO:0000313" key="5">
    <source>
        <dbReference type="EMBL" id="VEU82565.1"/>
    </source>
</evidence>
<dbReference type="Pfam" id="PF00849">
    <property type="entry name" value="PseudoU_synth_2"/>
    <property type="match status" value="1"/>
</dbReference>
<dbReference type="InterPro" id="IPR036986">
    <property type="entry name" value="S4_RNA-bd_sf"/>
</dbReference>
<dbReference type="Gene3D" id="3.30.70.580">
    <property type="entry name" value="Pseudouridine synthase I, catalytic domain, N-terminal subdomain"/>
    <property type="match status" value="1"/>
</dbReference>
<evidence type="ECO:0000256" key="1">
    <source>
        <dbReference type="ARBA" id="ARBA00008348"/>
    </source>
</evidence>
<feature type="domain" description="RNA-binding S4" evidence="4">
    <location>
        <begin position="2"/>
        <end position="65"/>
    </location>
</feature>